<dbReference type="GO" id="GO:0016491">
    <property type="term" value="F:oxidoreductase activity"/>
    <property type="evidence" value="ECO:0007669"/>
    <property type="project" value="UniProtKB-KW"/>
</dbReference>
<dbReference type="SUPFAM" id="SSF51735">
    <property type="entry name" value="NAD(P)-binding Rossmann-fold domains"/>
    <property type="match status" value="1"/>
</dbReference>
<evidence type="ECO:0000313" key="4">
    <source>
        <dbReference type="EMBL" id="KAF2847575.1"/>
    </source>
</evidence>
<name>A0A6A7AZK0_9PLEO</name>
<dbReference type="PANTHER" id="PTHR43544">
    <property type="entry name" value="SHORT-CHAIN DEHYDROGENASE/REDUCTASE"/>
    <property type="match status" value="1"/>
</dbReference>
<dbReference type="PANTHER" id="PTHR43544:SF7">
    <property type="entry name" value="NADB-LER2"/>
    <property type="match status" value="1"/>
</dbReference>
<evidence type="ECO:0000256" key="2">
    <source>
        <dbReference type="ARBA" id="ARBA00022857"/>
    </source>
</evidence>
<organism evidence="4 5">
    <name type="scientific">Plenodomus tracheiphilus IPT5</name>
    <dbReference type="NCBI Taxonomy" id="1408161"/>
    <lineage>
        <taxon>Eukaryota</taxon>
        <taxon>Fungi</taxon>
        <taxon>Dikarya</taxon>
        <taxon>Ascomycota</taxon>
        <taxon>Pezizomycotina</taxon>
        <taxon>Dothideomycetes</taxon>
        <taxon>Pleosporomycetidae</taxon>
        <taxon>Pleosporales</taxon>
        <taxon>Pleosporineae</taxon>
        <taxon>Leptosphaeriaceae</taxon>
        <taxon>Plenodomus</taxon>
    </lineage>
</organism>
<dbReference type="OrthoDB" id="9876299at2759"/>
<dbReference type="InterPro" id="IPR051468">
    <property type="entry name" value="Fungal_SecMetab_SDRs"/>
</dbReference>
<comment type="similarity">
    <text evidence="1">Belongs to the short-chain dehydrogenases/reductases (SDR) family.</text>
</comment>
<proteinExistence type="inferred from homology"/>
<keyword evidence="2" id="KW-0521">NADP</keyword>
<dbReference type="Proteomes" id="UP000799423">
    <property type="component" value="Unassembled WGS sequence"/>
</dbReference>
<dbReference type="CDD" id="cd05325">
    <property type="entry name" value="carb_red_sniffer_like_SDR_c"/>
    <property type="match status" value="1"/>
</dbReference>
<sequence>MSSPSVYLITGANRGIGKGYVELLLQRPSTTVIAGVRDVSHPTSKALASLTTGEGSKLIVVALDSSKESSAKDAVKTLETEHGIKHLDTVIANAGIANDGSTVRTVTADNIKEHFLVNTIAPVLLFQATADLLKASPSGTPKFVAVSTLIGSVGFQDTLVSLSFPNTVSPYGASKSALNWFVRRLTWEEPWLTSFVFHPGLVETDMGRSIEEKAGVKLSDIGGISVETSVTSAIKVIDGASKEDSGTFKNYDGSPLPW</sequence>
<dbReference type="Gene3D" id="3.40.50.720">
    <property type="entry name" value="NAD(P)-binding Rossmann-like Domain"/>
    <property type="match status" value="1"/>
</dbReference>
<dbReference type="GO" id="GO:0005737">
    <property type="term" value="C:cytoplasm"/>
    <property type="evidence" value="ECO:0007669"/>
    <property type="project" value="TreeGrafter"/>
</dbReference>
<dbReference type="Pfam" id="PF00106">
    <property type="entry name" value="adh_short"/>
    <property type="match status" value="1"/>
</dbReference>
<reference evidence="4" key="1">
    <citation type="submission" date="2020-01" db="EMBL/GenBank/DDBJ databases">
        <authorList>
            <consortium name="DOE Joint Genome Institute"/>
            <person name="Haridas S."/>
            <person name="Albert R."/>
            <person name="Binder M."/>
            <person name="Bloem J."/>
            <person name="Labutti K."/>
            <person name="Salamov A."/>
            <person name="Andreopoulos B."/>
            <person name="Baker S.E."/>
            <person name="Barry K."/>
            <person name="Bills G."/>
            <person name="Bluhm B.H."/>
            <person name="Cannon C."/>
            <person name="Castanera R."/>
            <person name="Culley D.E."/>
            <person name="Daum C."/>
            <person name="Ezra D."/>
            <person name="Gonzalez J.B."/>
            <person name="Henrissat B."/>
            <person name="Kuo A."/>
            <person name="Liang C."/>
            <person name="Lipzen A."/>
            <person name="Lutzoni F."/>
            <person name="Magnuson J."/>
            <person name="Mondo S."/>
            <person name="Nolan M."/>
            <person name="Ohm R."/>
            <person name="Pangilinan J."/>
            <person name="Park H.-J."/>
            <person name="Ramirez L."/>
            <person name="Alfaro M."/>
            <person name="Sun H."/>
            <person name="Tritt A."/>
            <person name="Yoshinaga Y."/>
            <person name="Zwiers L.-H."/>
            <person name="Turgeon B.G."/>
            <person name="Goodwin S.B."/>
            <person name="Spatafora J.W."/>
            <person name="Crous P.W."/>
            <person name="Grigoriev I.V."/>
        </authorList>
    </citation>
    <scope>NUCLEOTIDE SEQUENCE</scope>
    <source>
        <strain evidence="4">IPT5</strain>
    </source>
</reference>
<dbReference type="InterPro" id="IPR036291">
    <property type="entry name" value="NAD(P)-bd_dom_sf"/>
</dbReference>
<gene>
    <name evidence="4" type="ORF">T440DRAFT_520705</name>
</gene>
<evidence type="ECO:0000256" key="1">
    <source>
        <dbReference type="ARBA" id="ARBA00006484"/>
    </source>
</evidence>
<dbReference type="PRINTS" id="PR00081">
    <property type="entry name" value="GDHRDH"/>
</dbReference>
<dbReference type="InterPro" id="IPR002347">
    <property type="entry name" value="SDR_fam"/>
</dbReference>
<accession>A0A6A7AZK0</accession>
<dbReference type="AlphaFoldDB" id="A0A6A7AZK0"/>
<evidence type="ECO:0000313" key="5">
    <source>
        <dbReference type="Proteomes" id="UP000799423"/>
    </source>
</evidence>
<keyword evidence="3" id="KW-0560">Oxidoreductase</keyword>
<keyword evidence="5" id="KW-1185">Reference proteome</keyword>
<protein>
    <submittedName>
        <fullName evidence="4">Short-chain dehydrogenase</fullName>
    </submittedName>
</protein>
<evidence type="ECO:0000256" key="3">
    <source>
        <dbReference type="ARBA" id="ARBA00023002"/>
    </source>
</evidence>
<dbReference type="EMBL" id="MU006324">
    <property type="protein sequence ID" value="KAF2847575.1"/>
    <property type="molecule type" value="Genomic_DNA"/>
</dbReference>